<sequence length="97" mass="10022">MKPVSAMNSTTATATPPTTVHTTHGRNNRLCAPTNPEAYGTKPHPTPGSNQPEPTTPPDVSKGTFLSFRTGRCEQGNLPAAGDRKVPLLRSGGGGDG</sequence>
<evidence type="ECO:0000313" key="3">
    <source>
        <dbReference type="EMBL" id="GGI72902.1"/>
    </source>
</evidence>
<organism evidence="3 4">
    <name type="scientific">Saccharopolyspora thermophila</name>
    <dbReference type="NCBI Taxonomy" id="89367"/>
    <lineage>
        <taxon>Bacteria</taxon>
        <taxon>Bacillati</taxon>
        <taxon>Actinomycetota</taxon>
        <taxon>Actinomycetes</taxon>
        <taxon>Pseudonocardiales</taxon>
        <taxon>Pseudonocardiaceae</taxon>
        <taxon>Saccharopolyspora</taxon>
    </lineage>
</organism>
<evidence type="ECO:0000313" key="5">
    <source>
        <dbReference type="Proteomes" id="UP001500220"/>
    </source>
</evidence>
<dbReference type="Proteomes" id="UP001500220">
    <property type="component" value="Unassembled WGS sequence"/>
</dbReference>
<protein>
    <submittedName>
        <fullName evidence="3">Uncharacterized protein</fullName>
    </submittedName>
</protein>
<dbReference type="Proteomes" id="UP000597989">
    <property type="component" value="Unassembled WGS sequence"/>
</dbReference>
<feature type="region of interest" description="Disordered" evidence="1">
    <location>
        <begin position="1"/>
        <end position="97"/>
    </location>
</feature>
<feature type="compositionally biased region" description="Low complexity" evidence="1">
    <location>
        <begin position="10"/>
        <end position="22"/>
    </location>
</feature>
<reference evidence="5" key="3">
    <citation type="journal article" date="2019" name="Int. J. Syst. Evol. Microbiol.">
        <title>The Global Catalogue of Microorganisms (GCM) 10K type strain sequencing project: providing services to taxonomists for standard genome sequencing and annotation.</title>
        <authorList>
            <consortium name="The Broad Institute Genomics Platform"/>
            <consortium name="The Broad Institute Genome Sequencing Center for Infectious Disease"/>
            <person name="Wu L."/>
            <person name="Ma J."/>
        </authorList>
    </citation>
    <scope>NUCLEOTIDE SEQUENCE [LARGE SCALE GENOMIC DNA]</scope>
    <source>
        <strain evidence="5">JCM 10664</strain>
    </source>
</reference>
<keyword evidence="5" id="KW-1185">Reference proteome</keyword>
<dbReference type="EMBL" id="BMMT01000002">
    <property type="protein sequence ID" value="GGI72902.1"/>
    <property type="molecule type" value="Genomic_DNA"/>
</dbReference>
<evidence type="ECO:0000256" key="1">
    <source>
        <dbReference type="SAM" id="MobiDB-lite"/>
    </source>
</evidence>
<gene>
    <name evidence="2" type="ORF">GCM10009545_40520</name>
    <name evidence="3" type="ORF">GCM10011581_07340</name>
</gene>
<dbReference type="EMBL" id="BAAAHC010000017">
    <property type="protein sequence ID" value="GAA0533852.1"/>
    <property type="molecule type" value="Genomic_DNA"/>
</dbReference>
<proteinExistence type="predicted"/>
<reference evidence="3" key="4">
    <citation type="submission" date="2020-09" db="EMBL/GenBank/DDBJ databases">
        <authorList>
            <person name="Sun Q."/>
            <person name="Zhou Y."/>
        </authorList>
    </citation>
    <scope>NUCLEOTIDE SEQUENCE</scope>
    <source>
        <strain evidence="3">CGMCC 4.7206</strain>
    </source>
</reference>
<evidence type="ECO:0000313" key="4">
    <source>
        <dbReference type="Proteomes" id="UP000597989"/>
    </source>
</evidence>
<evidence type="ECO:0000313" key="2">
    <source>
        <dbReference type="EMBL" id="GAA0533852.1"/>
    </source>
</evidence>
<reference evidence="3 4" key="2">
    <citation type="journal article" date="2014" name="Int. J. Syst. Evol. Microbiol.">
        <title>Complete genome sequence of Corynebacterium casei LMG S-19264T (=DSM 44701T), isolated from a smear-ripened cheese.</title>
        <authorList>
            <consortium name="US DOE Joint Genome Institute (JGI-PGF)"/>
            <person name="Walter F."/>
            <person name="Albersmeier A."/>
            <person name="Kalinowski J."/>
            <person name="Ruckert C."/>
        </authorList>
    </citation>
    <scope>NUCLEOTIDE SEQUENCE [LARGE SCALE GENOMIC DNA]</scope>
    <source>
        <strain evidence="3 4">CGMCC 4.7206</strain>
    </source>
</reference>
<comment type="caution">
    <text evidence="3">The sequence shown here is derived from an EMBL/GenBank/DDBJ whole genome shotgun (WGS) entry which is preliminary data.</text>
</comment>
<accession>A0A917JMH0</accession>
<dbReference type="AlphaFoldDB" id="A0A917JMH0"/>
<reference evidence="2" key="5">
    <citation type="submission" date="2023-12" db="EMBL/GenBank/DDBJ databases">
        <authorList>
            <person name="Sun Q."/>
            <person name="Inoue M."/>
        </authorList>
    </citation>
    <scope>NUCLEOTIDE SEQUENCE</scope>
    <source>
        <strain evidence="2">JCM 10664</strain>
    </source>
</reference>
<name>A0A917JMH0_9PSEU</name>
<reference evidence="2" key="1">
    <citation type="journal article" date="2014" name="Int. J. Syst. Evol. Microbiol.">
        <title>Complete genome of a new Firmicutes species belonging to the dominant human colonic microbiota ('Ruminococcus bicirculans') reveals two chromosomes and a selective capacity to utilize plant glucans.</title>
        <authorList>
            <consortium name="NISC Comparative Sequencing Program"/>
            <person name="Wegmann U."/>
            <person name="Louis P."/>
            <person name="Goesmann A."/>
            <person name="Henrissat B."/>
            <person name="Duncan S.H."/>
            <person name="Flint H.J."/>
        </authorList>
    </citation>
    <scope>NUCLEOTIDE SEQUENCE</scope>
    <source>
        <strain evidence="2">JCM 10664</strain>
    </source>
</reference>